<protein>
    <submittedName>
        <fullName evidence="1">Uncharacterized protein</fullName>
    </submittedName>
</protein>
<dbReference type="Proteomes" id="UP000198793">
    <property type="component" value="Unassembled WGS sequence"/>
</dbReference>
<evidence type="ECO:0000313" key="1">
    <source>
        <dbReference type="EMBL" id="SDO74768.1"/>
    </source>
</evidence>
<evidence type="ECO:0000313" key="2">
    <source>
        <dbReference type="Proteomes" id="UP000198793"/>
    </source>
</evidence>
<gene>
    <name evidence="1" type="ORF">SAMN05192530_11247</name>
</gene>
<keyword evidence="2" id="KW-1185">Reference proteome</keyword>
<dbReference type="AlphaFoldDB" id="A0A1H0M2U9"/>
<name>A0A1H0M2U9_9HYPH</name>
<accession>A0A1H0M2U9</accession>
<proteinExistence type="predicted"/>
<dbReference type="EMBL" id="FNIT01000012">
    <property type="protein sequence ID" value="SDO74768.1"/>
    <property type="molecule type" value="Genomic_DNA"/>
</dbReference>
<dbReference type="RefSeq" id="WP_170842670.1">
    <property type="nucleotide sequence ID" value="NZ_FNIT01000012.1"/>
</dbReference>
<organism evidence="1 2">
    <name type="scientific">Aureimonas jatrophae</name>
    <dbReference type="NCBI Taxonomy" id="1166073"/>
    <lineage>
        <taxon>Bacteria</taxon>
        <taxon>Pseudomonadati</taxon>
        <taxon>Pseudomonadota</taxon>
        <taxon>Alphaproteobacteria</taxon>
        <taxon>Hyphomicrobiales</taxon>
        <taxon>Aurantimonadaceae</taxon>
        <taxon>Aureimonas</taxon>
    </lineage>
</organism>
<sequence length="57" mass="6096">MVNDRIVGLALDEYASVLCDLPNDGVALRNASMNLARACGSSLGFDGFRVLPVDNRI</sequence>
<reference evidence="1 2" key="1">
    <citation type="submission" date="2016-10" db="EMBL/GenBank/DDBJ databases">
        <authorList>
            <person name="de Groot N.N."/>
        </authorList>
    </citation>
    <scope>NUCLEOTIDE SEQUENCE [LARGE SCALE GENOMIC DNA]</scope>
    <source>
        <strain evidence="2">L7-484,KACC 16230,DSM 25025</strain>
    </source>
</reference>